<name>A0A7T1TD67_9ACTN</name>
<keyword evidence="2" id="KW-1185">Reference proteome</keyword>
<proteinExistence type="predicted"/>
<dbReference type="KEGG" id="sbat:G4Z16_19030"/>
<dbReference type="AlphaFoldDB" id="A0A7T1TD67"/>
<sequence length="100" mass="11296">MAPVHRLSLETVARRSGLHPELVRRFVALGLLDDVHRDAEGRLWFPASAPLILARIQRLRAGFCLNYASLGLVLELLDRIAELEARLRRSGVRSDDSPWT</sequence>
<accession>A0A7T1TD67</accession>
<dbReference type="EMBL" id="CP048882">
    <property type="protein sequence ID" value="QPP10813.1"/>
    <property type="molecule type" value="Genomic_DNA"/>
</dbReference>
<dbReference type="SUPFAM" id="SSF46955">
    <property type="entry name" value="Putative DNA-binding domain"/>
    <property type="match status" value="1"/>
</dbReference>
<organism evidence="1 2">
    <name type="scientific">Streptomyces bathyalis</name>
    <dbReference type="NCBI Taxonomy" id="2710756"/>
    <lineage>
        <taxon>Bacteria</taxon>
        <taxon>Bacillati</taxon>
        <taxon>Actinomycetota</taxon>
        <taxon>Actinomycetes</taxon>
        <taxon>Kitasatosporales</taxon>
        <taxon>Streptomycetaceae</taxon>
        <taxon>Streptomyces</taxon>
    </lineage>
</organism>
<evidence type="ECO:0000313" key="1">
    <source>
        <dbReference type="EMBL" id="QPP10813.1"/>
    </source>
</evidence>
<reference evidence="2" key="1">
    <citation type="submission" date="2020-02" db="EMBL/GenBank/DDBJ databases">
        <title>Streptomyces sp. ASO4wet.</title>
        <authorList>
            <person name="Risdian C."/>
            <person name="Landwehr W."/>
            <person name="Schupp P."/>
            <person name="Wink J."/>
        </authorList>
    </citation>
    <scope>NUCLEOTIDE SEQUENCE [LARGE SCALE GENOMIC DNA]</scope>
    <source>
        <strain evidence="2">ASO4wet</strain>
    </source>
</reference>
<gene>
    <name evidence="1" type="ORF">G4Z16_19030</name>
</gene>
<dbReference type="Gene3D" id="1.10.1660.10">
    <property type="match status" value="1"/>
</dbReference>
<dbReference type="Proteomes" id="UP000595046">
    <property type="component" value="Chromosome"/>
</dbReference>
<dbReference type="InterPro" id="IPR009061">
    <property type="entry name" value="DNA-bd_dom_put_sf"/>
</dbReference>
<dbReference type="Pfam" id="PF13591">
    <property type="entry name" value="MerR_2"/>
    <property type="match status" value="1"/>
</dbReference>
<protein>
    <submittedName>
        <fullName evidence="1">MerR family transcriptional regulator</fullName>
    </submittedName>
</protein>
<evidence type="ECO:0000313" key="2">
    <source>
        <dbReference type="Proteomes" id="UP000595046"/>
    </source>
</evidence>